<dbReference type="KEGG" id="lhg:JMUB5056_0952"/>
<dbReference type="EMBL" id="AP019846">
    <property type="protein sequence ID" value="BBM59368.1"/>
    <property type="molecule type" value="Genomic_DNA"/>
</dbReference>
<feature type="region of interest" description="Disordered" evidence="1">
    <location>
        <begin position="379"/>
        <end position="399"/>
    </location>
</feature>
<dbReference type="InterPro" id="IPR020988">
    <property type="entry name" value="Pept_U32_collagenase"/>
</dbReference>
<sequence>MEKNSKFAIILRDKIFRKNGEKIKLEEVIDFDKKRKMNILAPAGNYEKLVAAVKAGANEVFFGLKGFGARRNNENLAIQEVLNGIDYAHSRGVKTLMTLNTILKDSEINSMYNNIKRVYEHGIDGFIVQDLGFVKFLKENFPNLKIHGSTQMTVANHVEANKLKELGLTRVCLARELSFEEIKSIREKTDIELEIFVSGSLCISYSGNCYISSFIGGRSGNRGLCAYSCRKKFTDENGESAYFLSPNDQLLQDKEINMLKNIGIDAIKVEGRKKSSEYVYETVSYYDNILKGTPRPTESYKLFNRGYSKGYFYLDNKLMNFKYSSNFGYFLGARIGESNNFKIDDELILGDGVQFVDDNFEQIGGEYVNKIRIIESGKSENSEKKSKKQNSHNEKEKVQKASRFDIVSIGKLPKGTKYIYKNYSKEINDRIIHNIKVSKRFAAVNATLLAKKGQEIELTLEIENLKNEIISVTKKGNLIEQDAKKLITKEQIAEKIGELGDTTFELGKIQIDYDGTSFIPFSELKNLKRECVSELLEKLLESYKRTAIERKKYNFEPINLENEKSKNSKKPVISALVTNDEQENACREMGITKIYRKQFDVAKEKNLSKTDKMKTGTNLVSNLYQAIMGEKTGVKGQTLDWNLNVFNNHTIEMFSTFNNLETVFLSPELSYRQLKNIKSDKLKKGLVIYGYLKGMYIEHKIFDKEYKELEGEFYDKYKIVKNELDNIELYLDKPMNLIPRLDDIYELNLDELRLDFTFETATEVKKIIKSIDTKSGKYTPYAFEQGVL</sequence>
<evidence type="ECO:0000313" key="4">
    <source>
        <dbReference type="Proteomes" id="UP000321561"/>
    </source>
</evidence>
<evidence type="ECO:0000256" key="1">
    <source>
        <dbReference type="SAM" id="MobiDB-lite"/>
    </source>
</evidence>
<name>A0A510L5W6_9FUSO</name>
<gene>
    <name evidence="3" type="ORF">JMUB5056_0952</name>
</gene>
<protein>
    <submittedName>
        <fullName evidence="3">Peptidase U32</fullName>
    </submittedName>
</protein>
<feature type="domain" description="Peptidase U32 collagenase" evidence="2">
    <location>
        <begin position="419"/>
        <end position="539"/>
    </location>
</feature>
<dbReference type="PROSITE" id="PS01276">
    <property type="entry name" value="PEPTIDASE_U32"/>
    <property type="match status" value="1"/>
</dbReference>
<dbReference type="Proteomes" id="UP000321561">
    <property type="component" value="Chromosome"/>
</dbReference>
<dbReference type="InterPro" id="IPR001539">
    <property type="entry name" value="Peptidase_U32"/>
</dbReference>
<dbReference type="Pfam" id="PF12392">
    <property type="entry name" value="DUF3656"/>
    <property type="match status" value="1"/>
</dbReference>
<evidence type="ECO:0000313" key="3">
    <source>
        <dbReference type="EMBL" id="BBM59368.1"/>
    </source>
</evidence>
<dbReference type="InterPro" id="IPR051454">
    <property type="entry name" value="RNA/ubiquinone_mod_enzymes"/>
</dbReference>
<dbReference type="PANTHER" id="PTHR30217:SF10">
    <property type="entry name" value="23S RRNA 5-HYDROXYCYTIDINE C2501 SYNTHASE"/>
    <property type="match status" value="1"/>
</dbReference>
<dbReference type="Pfam" id="PF01136">
    <property type="entry name" value="Peptidase_U32"/>
    <property type="match status" value="1"/>
</dbReference>
<evidence type="ECO:0000259" key="2">
    <source>
        <dbReference type="Pfam" id="PF12392"/>
    </source>
</evidence>
<reference evidence="3 4" key="1">
    <citation type="submission" date="2019-07" db="EMBL/GenBank/DDBJ databases">
        <title>Complete Genome Sequence of Leptotrichia hongkongensis Strain JMUB5056.</title>
        <authorList>
            <person name="Watanabe S."/>
            <person name="Cui L."/>
        </authorList>
    </citation>
    <scope>NUCLEOTIDE SEQUENCE [LARGE SCALE GENOMIC DNA]</scope>
    <source>
        <strain evidence="3 4">JMUB5056</strain>
    </source>
</reference>
<organism evidence="3 4">
    <name type="scientific">Leptotrichia hongkongensis</name>
    <dbReference type="NCBI Taxonomy" id="554406"/>
    <lineage>
        <taxon>Bacteria</taxon>
        <taxon>Fusobacteriati</taxon>
        <taxon>Fusobacteriota</taxon>
        <taxon>Fusobacteriia</taxon>
        <taxon>Fusobacteriales</taxon>
        <taxon>Leptotrichiaceae</taxon>
        <taxon>Leptotrichia</taxon>
    </lineage>
</organism>
<proteinExistence type="predicted"/>
<dbReference type="PANTHER" id="PTHR30217">
    <property type="entry name" value="PEPTIDASE U32 FAMILY"/>
    <property type="match status" value="1"/>
</dbReference>
<accession>A0A510L5W6</accession>
<dbReference type="AlphaFoldDB" id="A0A510L5W6"/>